<dbReference type="InterPro" id="IPR005788">
    <property type="entry name" value="PDI_thioredoxin-like_dom"/>
</dbReference>
<dbReference type="EMBL" id="CACVKT020003837">
    <property type="protein sequence ID" value="CAC5386042.1"/>
    <property type="molecule type" value="Genomic_DNA"/>
</dbReference>
<keyword evidence="10" id="KW-0676">Redox-active center</keyword>
<dbReference type="Proteomes" id="UP000507470">
    <property type="component" value="Unassembled WGS sequence"/>
</dbReference>
<feature type="compositionally biased region" description="Acidic residues" evidence="12">
    <location>
        <begin position="490"/>
        <end position="508"/>
    </location>
</feature>
<evidence type="ECO:0000256" key="7">
    <source>
        <dbReference type="ARBA" id="ARBA00022824"/>
    </source>
</evidence>
<protein>
    <recommendedName>
        <fullName evidence="4">protein disulfide-isomerase</fullName>
        <ecNumber evidence="4">5.3.4.1</ecNumber>
    </recommendedName>
</protein>
<feature type="domain" description="Thioredoxin" evidence="14">
    <location>
        <begin position="87"/>
        <end position="199"/>
    </location>
</feature>
<gene>
    <name evidence="15" type="ORF">MCOR_21527</name>
</gene>
<comment type="catalytic activity">
    <reaction evidence="1">
        <text>Catalyzes the rearrangement of -S-S- bonds in proteins.</text>
        <dbReference type="EC" id="5.3.4.1"/>
    </reaction>
</comment>
<keyword evidence="7" id="KW-0256">Endoplasmic reticulum</keyword>
<feature type="region of interest" description="Disordered" evidence="12">
    <location>
        <begin position="200"/>
        <end position="232"/>
    </location>
</feature>
<feature type="chain" id="PRO_5026820774" description="protein disulfide-isomerase" evidence="13">
    <location>
        <begin position="16"/>
        <end position="508"/>
    </location>
</feature>
<evidence type="ECO:0000256" key="2">
    <source>
        <dbReference type="ARBA" id="ARBA00004319"/>
    </source>
</evidence>
<dbReference type="PANTHER" id="PTHR45815:SF3">
    <property type="entry name" value="PROTEIN DISULFIDE-ISOMERASE A6"/>
    <property type="match status" value="1"/>
</dbReference>
<keyword evidence="6" id="KW-0677">Repeat</keyword>
<evidence type="ECO:0000256" key="12">
    <source>
        <dbReference type="SAM" id="MobiDB-lite"/>
    </source>
</evidence>
<feature type="compositionally biased region" description="Basic and acidic residues" evidence="12">
    <location>
        <begin position="468"/>
        <end position="485"/>
    </location>
</feature>
<evidence type="ECO:0000256" key="11">
    <source>
        <dbReference type="RuleBase" id="RU004208"/>
    </source>
</evidence>
<sequence>MIVLVLAALCAGATAFYSSGDGVVDLTPSNFDREVVNSDALWIVEFYAPWCGHCQSLTPEWKKAAKALQLFFYAVLVALCVGATAFYSSGDGVVDLTPTNFDREVVNSDALWIVEFYAPWCGHCQSLTPEWKKAAKALQGVVKVGAVNADDHRDLGGRFSVQGFPTIKIFGLNKNQPEDYQGGRTADAIVNTALNKAQQMVKDRMAGRSGSGGSRSGGGSSGGGSQKPDPGAVIELTDSNFEDMVINSDDMWLVEFFAPWCGHCKNLAPHWTQAATQLKGKIKMGTLDATVHTVMANRYGVRGYPTIKMFPAGKKSESDAQEYDGGRTASDIVAWVNDRYTANLPAPEIYEITTQDVFDKNCQESQLCVVAVLPHILDCQSACRNKYIATLKTMGEKYKKQQWGWLWTEAAAQPNLEQTLGIGGFGYPAMAAVNSRKKLYVLLKGPFTETGINEYLRSLSYGKGSTEPLKDLPKVDKTEPWDGKDGQLPVEDDIDLSDVELDDLKDEL</sequence>
<dbReference type="PROSITE" id="PS51352">
    <property type="entry name" value="THIOREDOXIN_2"/>
    <property type="match status" value="2"/>
</dbReference>
<evidence type="ECO:0000313" key="15">
    <source>
        <dbReference type="EMBL" id="CAC5386042.1"/>
    </source>
</evidence>
<evidence type="ECO:0000256" key="8">
    <source>
        <dbReference type="ARBA" id="ARBA00023157"/>
    </source>
</evidence>
<evidence type="ECO:0000256" key="4">
    <source>
        <dbReference type="ARBA" id="ARBA00012723"/>
    </source>
</evidence>
<evidence type="ECO:0000256" key="1">
    <source>
        <dbReference type="ARBA" id="ARBA00001182"/>
    </source>
</evidence>
<evidence type="ECO:0000256" key="9">
    <source>
        <dbReference type="ARBA" id="ARBA00023235"/>
    </source>
</evidence>
<evidence type="ECO:0000256" key="3">
    <source>
        <dbReference type="ARBA" id="ARBA00006347"/>
    </source>
</evidence>
<accession>A0A6J8BQT8</accession>
<keyword evidence="5 13" id="KW-0732">Signal</keyword>
<evidence type="ECO:0000313" key="16">
    <source>
        <dbReference type="Proteomes" id="UP000507470"/>
    </source>
</evidence>
<keyword evidence="16" id="KW-1185">Reference proteome</keyword>
<reference evidence="15 16" key="1">
    <citation type="submission" date="2020-06" db="EMBL/GenBank/DDBJ databases">
        <authorList>
            <person name="Li R."/>
            <person name="Bekaert M."/>
        </authorList>
    </citation>
    <scope>NUCLEOTIDE SEQUENCE [LARGE SCALE GENOMIC DNA]</scope>
    <source>
        <strain evidence="16">wild</strain>
    </source>
</reference>
<dbReference type="PROSITE" id="PS00194">
    <property type="entry name" value="THIOREDOXIN_1"/>
    <property type="match status" value="3"/>
</dbReference>
<dbReference type="SUPFAM" id="SSF52833">
    <property type="entry name" value="Thioredoxin-like"/>
    <property type="match status" value="4"/>
</dbReference>
<dbReference type="CDD" id="cd02983">
    <property type="entry name" value="P5_C"/>
    <property type="match status" value="1"/>
</dbReference>
<evidence type="ECO:0000259" key="14">
    <source>
        <dbReference type="PROSITE" id="PS51352"/>
    </source>
</evidence>
<dbReference type="NCBIfam" id="TIGR01126">
    <property type="entry name" value="pdi_dom"/>
    <property type="match status" value="2"/>
</dbReference>
<comment type="similarity">
    <text evidence="3 11">Belongs to the protein disulfide isomerase family.</text>
</comment>
<name>A0A6J8BQT8_MYTCO</name>
<dbReference type="OrthoDB" id="10264505at2759"/>
<dbReference type="AlphaFoldDB" id="A0A6J8BQT8"/>
<keyword evidence="9 15" id="KW-0413">Isomerase</keyword>
<dbReference type="InterPro" id="IPR013766">
    <property type="entry name" value="Thioredoxin_domain"/>
</dbReference>
<evidence type="ECO:0000256" key="5">
    <source>
        <dbReference type="ARBA" id="ARBA00022729"/>
    </source>
</evidence>
<evidence type="ECO:0000256" key="13">
    <source>
        <dbReference type="SAM" id="SignalP"/>
    </source>
</evidence>
<dbReference type="Pfam" id="PF24541">
    <property type="entry name" value="Thioredox_PDIA6_C"/>
    <property type="match status" value="1"/>
</dbReference>
<feature type="signal peptide" evidence="13">
    <location>
        <begin position="1"/>
        <end position="15"/>
    </location>
</feature>
<dbReference type="GO" id="GO:0005788">
    <property type="term" value="C:endoplasmic reticulum lumen"/>
    <property type="evidence" value="ECO:0007669"/>
    <property type="project" value="UniProtKB-SubCell"/>
</dbReference>
<feature type="domain" description="Thioredoxin" evidence="14">
    <location>
        <begin position="225"/>
        <end position="341"/>
    </location>
</feature>
<organism evidence="15 16">
    <name type="scientific">Mytilus coruscus</name>
    <name type="common">Sea mussel</name>
    <dbReference type="NCBI Taxonomy" id="42192"/>
    <lineage>
        <taxon>Eukaryota</taxon>
        <taxon>Metazoa</taxon>
        <taxon>Spiralia</taxon>
        <taxon>Lophotrochozoa</taxon>
        <taxon>Mollusca</taxon>
        <taxon>Bivalvia</taxon>
        <taxon>Autobranchia</taxon>
        <taxon>Pteriomorphia</taxon>
        <taxon>Mytilida</taxon>
        <taxon>Mytiloidea</taxon>
        <taxon>Mytilidae</taxon>
        <taxon>Mytilinae</taxon>
        <taxon>Mytilus</taxon>
    </lineage>
</organism>
<feature type="region of interest" description="Disordered" evidence="12">
    <location>
        <begin position="465"/>
        <end position="508"/>
    </location>
</feature>
<keyword evidence="8" id="KW-1015">Disulfide bond</keyword>
<dbReference type="PANTHER" id="PTHR45815">
    <property type="entry name" value="PROTEIN DISULFIDE-ISOMERASE A6"/>
    <property type="match status" value="1"/>
</dbReference>
<proteinExistence type="inferred from homology"/>
<dbReference type="Gene3D" id="3.40.30.10">
    <property type="entry name" value="Glutaredoxin"/>
    <property type="match status" value="3"/>
</dbReference>
<dbReference type="Pfam" id="PF00085">
    <property type="entry name" value="Thioredoxin"/>
    <property type="match status" value="3"/>
</dbReference>
<dbReference type="GO" id="GO:0003756">
    <property type="term" value="F:protein disulfide isomerase activity"/>
    <property type="evidence" value="ECO:0007669"/>
    <property type="project" value="UniProtKB-EC"/>
</dbReference>
<dbReference type="InterPro" id="IPR057305">
    <property type="entry name" value="Thioredox_PDIA6_C"/>
</dbReference>
<dbReference type="InterPro" id="IPR036249">
    <property type="entry name" value="Thioredoxin-like_sf"/>
</dbReference>
<dbReference type="FunFam" id="3.40.30.10:FF:000032">
    <property type="entry name" value="Protein disulfide-isomerase A6 homolog"/>
    <property type="match status" value="1"/>
</dbReference>
<evidence type="ECO:0000256" key="10">
    <source>
        <dbReference type="ARBA" id="ARBA00023284"/>
    </source>
</evidence>
<comment type="subcellular location">
    <subcellularLocation>
        <location evidence="2">Endoplasmic reticulum lumen</location>
    </subcellularLocation>
</comment>
<dbReference type="InterPro" id="IPR017937">
    <property type="entry name" value="Thioredoxin_CS"/>
</dbReference>
<dbReference type="EC" id="5.3.4.1" evidence="4"/>
<dbReference type="GO" id="GO:0015035">
    <property type="term" value="F:protein-disulfide reductase activity"/>
    <property type="evidence" value="ECO:0007669"/>
    <property type="project" value="TreeGrafter"/>
</dbReference>
<feature type="compositionally biased region" description="Gly residues" evidence="12">
    <location>
        <begin position="209"/>
        <end position="225"/>
    </location>
</feature>
<dbReference type="FunFam" id="3.40.30.10:FF:000050">
    <property type="entry name" value="protein disulfide-isomerase A6 isoform X1"/>
    <property type="match status" value="1"/>
</dbReference>
<dbReference type="CDD" id="cd03001">
    <property type="entry name" value="PDI_a_P5"/>
    <property type="match status" value="2"/>
</dbReference>
<dbReference type="PRINTS" id="PR00421">
    <property type="entry name" value="THIOREDOXIN"/>
</dbReference>
<evidence type="ECO:0000256" key="6">
    <source>
        <dbReference type="ARBA" id="ARBA00022737"/>
    </source>
</evidence>
<dbReference type="GO" id="GO:0034976">
    <property type="term" value="P:response to endoplasmic reticulum stress"/>
    <property type="evidence" value="ECO:0007669"/>
    <property type="project" value="TreeGrafter"/>
</dbReference>